<evidence type="ECO:0000313" key="2">
    <source>
        <dbReference type="EMBL" id="KMZ96078.1"/>
    </source>
</evidence>
<dbReference type="InterPro" id="IPR008780">
    <property type="entry name" value="Plasmodium_Vir"/>
</dbReference>
<name>A0A0J9W6C6_PLAVI</name>
<dbReference type="Pfam" id="PF05795">
    <property type="entry name" value="Plasmodium_Vir"/>
    <property type="match status" value="2"/>
</dbReference>
<evidence type="ECO:0008006" key="4">
    <source>
        <dbReference type="Google" id="ProtNLM"/>
    </source>
</evidence>
<sequence>MVSHKDWRKRKELYEYFVDYSPMKQIVDKYDERCNEFYVYVENKAPLYKHFERLCPNRNPNKCPEFYDDCKKYNPKKVLLTFNCHHNITNKRKEDARSAPQRAKALLGSATDSEYSDGRKKPFDDPVLSGNSHNVRMYGNVLLGVVATTMTSGVLYRFTPLGGMIRNGLGWNTNTMRNFNGGDIRLYDYASEPFNPYPGEEHYIGYHPG</sequence>
<dbReference type="EMBL" id="KQ235686">
    <property type="protein sequence ID" value="KMZ96078.1"/>
    <property type="molecule type" value="Genomic_DNA"/>
</dbReference>
<evidence type="ECO:0000313" key="3">
    <source>
        <dbReference type="Proteomes" id="UP000053239"/>
    </source>
</evidence>
<protein>
    <recommendedName>
        <fullName evidence="4">Vir protein</fullName>
    </recommendedName>
</protein>
<organism evidence="2 3">
    <name type="scientific">Plasmodium vivax North Korean</name>
    <dbReference type="NCBI Taxonomy" id="1035514"/>
    <lineage>
        <taxon>Eukaryota</taxon>
        <taxon>Sar</taxon>
        <taxon>Alveolata</taxon>
        <taxon>Apicomplexa</taxon>
        <taxon>Aconoidasida</taxon>
        <taxon>Haemosporida</taxon>
        <taxon>Plasmodiidae</taxon>
        <taxon>Plasmodium</taxon>
        <taxon>Plasmodium (Plasmodium)</taxon>
    </lineage>
</organism>
<dbReference type="AlphaFoldDB" id="A0A0J9W6C6"/>
<gene>
    <name evidence="2" type="ORF">PVNG_06375</name>
</gene>
<accession>A0A0J9W6C6</accession>
<dbReference type="Proteomes" id="UP000053239">
    <property type="component" value="Unassembled WGS sequence"/>
</dbReference>
<evidence type="ECO:0000256" key="1">
    <source>
        <dbReference type="SAM" id="MobiDB-lite"/>
    </source>
</evidence>
<feature type="region of interest" description="Disordered" evidence="1">
    <location>
        <begin position="91"/>
        <end position="126"/>
    </location>
</feature>
<reference evidence="2 3" key="1">
    <citation type="submission" date="2011-09" db="EMBL/GenBank/DDBJ databases">
        <title>The Genome Sequence of Plasmodium vivax North Korean.</title>
        <authorList>
            <consortium name="The Broad Institute Genome Sequencing Platform"/>
            <consortium name="The Broad Institute Genome Sequencing Center for Infectious Disease"/>
            <person name="Neafsey D."/>
            <person name="Carlton J."/>
            <person name="Barnwell J."/>
            <person name="Collins W."/>
            <person name="Escalante A."/>
            <person name="Mullikin J."/>
            <person name="Saul A."/>
            <person name="Guigo R."/>
            <person name="Camara F."/>
            <person name="Young S.K."/>
            <person name="Zeng Q."/>
            <person name="Gargeya S."/>
            <person name="Fitzgerald M."/>
            <person name="Haas B."/>
            <person name="Abouelleil A."/>
            <person name="Alvarado L."/>
            <person name="Arachchi H.M."/>
            <person name="Berlin A."/>
            <person name="Brown A."/>
            <person name="Chapman S.B."/>
            <person name="Chen Z."/>
            <person name="Dunbar C."/>
            <person name="Freedman E."/>
            <person name="Gearin G."/>
            <person name="Gellesch M."/>
            <person name="Goldberg J."/>
            <person name="Griggs A."/>
            <person name="Gujja S."/>
            <person name="Heiman D."/>
            <person name="Howarth C."/>
            <person name="Larson L."/>
            <person name="Lui A."/>
            <person name="MacDonald P.J.P."/>
            <person name="Montmayeur A."/>
            <person name="Murphy C."/>
            <person name="Neiman D."/>
            <person name="Pearson M."/>
            <person name="Priest M."/>
            <person name="Roberts A."/>
            <person name="Saif S."/>
            <person name="Shea T."/>
            <person name="Shenoy N."/>
            <person name="Sisk P."/>
            <person name="Stolte C."/>
            <person name="Sykes S."/>
            <person name="Wortman J."/>
            <person name="Nusbaum C."/>
            <person name="Birren B."/>
        </authorList>
    </citation>
    <scope>NUCLEOTIDE SEQUENCE [LARGE SCALE GENOMIC DNA]</scope>
    <source>
        <strain evidence="2 3">North Korean</strain>
    </source>
</reference>
<proteinExistence type="predicted"/>